<sequence>MVHIVPLRVLHKLKEFAYVVGEAIGFGWTDRQYLLGPYLCDVSDFYFDRTTHGWIELIKAHLH</sequence>
<keyword evidence="2" id="KW-1185">Reference proteome</keyword>
<accession>A0A0D9XXZ2</accession>
<protein>
    <submittedName>
        <fullName evidence="1">Uncharacterized protein</fullName>
    </submittedName>
</protein>
<dbReference type="HOGENOM" id="CLU_2888994_0_0_1"/>
<dbReference type="Gramene" id="LPERR12G05850.4">
    <property type="protein sequence ID" value="LPERR12G05850.4"/>
    <property type="gene ID" value="LPERR12G05850"/>
</dbReference>
<organism evidence="1 2">
    <name type="scientific">Leersia perrieri</name>
    <dbReference type="NCBI Taxonomy" id="77586"/>
    <lineage>
        <taxon>Eukaryota</taxon>
        <taxon>Viridiplantae</taxon>
        <taxon>Streptophyta</taxon>
        <taxon>Embryophyta</taxon>
        <taxon>Tracheophyta</taxon>
        <taxon>Spermatophyta</taxon>
        <taxon>Magnoliopsida</taxon>
        <taxon>Liliopsida</taxon>
        <taxon>Poales</taxon>
        <taxon>Poaceae</taxon>
        <taxon>BOP clade</taxon>
        <taxon>Oryzoideae</taxon>
        <taxon>Oryzeae</taxon>
        <taxon>Oryzinae</taxon>
        <taxon>Leersia</taxon>
    </lineage>
</organism>
<dbReference type="AlphaFoldDB" id="A0A0D9XXZ2"/>
<proteinExistence type="predicted"/>
<evidence type="ECO:0000313" key="1">
    <source>
        <dbReference type="EnsemblPlants" id="LPERR12G05850.4"/>
    </source>
</evidence>
<dbReference type="Proteomes" id="UP000032180">
    <property type="component" value="Chromosome 12"/>
</dbReference>
<reference evidence="1 2" key="1">
    <citation type="submission" date="2012-08" db="EMBL/GenBank/DDBJ databases">
        <title>Oryza genome evolution.</title>
        <authorList>
            <person name="Wing R.A."/>
        </authorList>
    </citation>
    <scope>NUCLEOTIDE SEQUENCE</scope>
</reference>
<reference evidence="1" key="3">
    <citation type="submission" date="2015-04" db="UniProtKB">
        <authorList>
            <consortium name="EnsemblPlants"/>
        </authorList>
    </citation>
    <scope>IDENTIFICATION</scope>
</reference>
<evidence type="ECO:0000313" key="2">
    <source>
        <dbReference type="Proteomes" id="UP000032180"/>
    </source>
</evidence>
<name>A0A0D9XXZ2_9ORYZ</name>
<reference evidence="2" key="2">
    <citation type="submission" date="2013-12" db="EMBL/GenBank/DDBJ databases">
        <authorList>
            <person name="Yu Y."/>
            <person name="Lee S."/>
            <person name="de Baynast K."/>
            <person name="Wissotski M."/>
            <person name="Liu L."/>
            <person name="Talag J."/>
            <person name="Goicoechea J."/>
            <person name="Angelova A."/>
            <person name="Jetty R."/>
            <person name="Kudrna D."/>
            <person name="Golser W."/>
            <person name="Rivera L."/>
            <person name="Zhang J."/>
            <person name="Wing R."/>
        </authorList>
    </citation>
    <scope>NUCLEOTIDE SEQUENCE</scope>
</reference>
<dbReference type="EnsemblPlants" id="LPERR12G05850.4">
    <property type="protein sequence ID" value="LPERR12G05850.4"/>
    <property type="gene ID" value="LPERR12G05850"/>
</dbReference>